<dbReference type="GO" id="GO:0005886">
    <property type="term" value="C:plasma membrane"/>
    <property type="evidence" value="ECO:0007669"/>
    <property type="project" value="UniProtKB-SubCell"/>
</dbReference>
<dbReference type="AlphaFoldDB" id="A0A1H7QRP0"/>
<dbReference type="SUPFAM" id="SSF53850">
    <property type="entry name" value="Periplasmic binding protein-like II"/>
    <property type="match status" value="1"/>
</dbReference>
<dbReference type="Pfam" id="PF00989">
    <property type="entry name" value="PAS"/>
    <property type="match status" value="1"/>
</dbReference>
<dbReference type="InterPro" id="IPR013655">
    <property type="entry name" value="PAS_fold_3"/>
</dbReference>
<dbReference type="Pfam" id="PF08448">
    <property type="entry name" value="PAS_4"/>
    <property type="match status" value="1"/>
</dbReference>
<dbReference type="SMART" id="SM00091">
    <property type="entry name" value="PAS"/>
    <property type="match status" value="4"/>
</dbReference>
<dbReference type="InterPro" id="IPR001638">
    <property type="entry name" value="Solute-binding_3/MltF_N"/>
</dbReference>
<dbReference type="EC" id="3.1.4.52" evidence="3"/>
<evidence type="ECO:0000256" key="3">
    <source>
        <dbReference type="ARBA" id="ARBA00012282"/>
    </source>
</evidence>
<dbReference type="SUPFAM" id="SSF141868">
    <property type="entry name" value="EAL domain-like"/>
    <property type="match status" value="1"/>
</dbReference>
<dbReference type="NCBIfam" id="TIGR00229">
    <property type="entry name" value="sensory_box"/>
    <property type="match status" value="3"/>
</dbReference>
<dbReference type="FunFam" id="3.30.70.270:FF:000001">
    <property type="entry name" value="Diguanylate cyclase domain protein"/>
    <property type="match status" value="1"/>
</dbReference>
<dbReference type="SMART" id="SM00086">
    <property type="entry name" value="PAC"/>
    <property type="match status" value="4"/>
</dbReference>
<dbReference type="SUPFAM" id="SSF55073">
    <property type="entry name" value="Nucleotide cyclase"/>
    <property type="match status" value="1"/>
</dbReference>
<feature type="domain" description="PAC" evidence="9">
    <location>
        <begin position="760"/>
        <end position="812"/>
    </location>
</feature>
<gene>
    <name evidence="12" type="ORF">SAMN05216214_11338</name>
</gene>
<feature type="domain" description="EAL" evidence="10">
    <location>
        <begin position="986"/>
        <end position="1240"/>
    </location>
</feature>
<dbReference type="InterPro" id="IPR035965">
    <property type="entry name" value="PAS-like_dom_sf"/>
</dbReference>
<dbReference type="Pfam" id="PF00990">
    <property type="entry name" value="GGDEF"/>
    <property type="match status" value="1"/>
</dbReference>
<dbReference type="PANTHER" id="PTHR44757:SF2">
    <property type="entry name" value="BIOFILM ARCHITECTURE MAINTENANCE PROTEIN MBAA"/>
    <property type="match status" value="1"/>
</dbReference>
<sequence>MPRRPLLSIAFVLCLLSTAIAHATNRAIALTAQEQHWLEQNPVWQVASDPDWPPFEYLDQQNLHQGLAADYLRFAANSLGVSLAIQPTPDWSTALERARQGQLHILAAIVPSAEREQYLTFTQPYLDYPVVILSRANGPQPTDIQALKPLKVGVIRNYRTHEQLRVNHPELHLVAFDNASMLLTALALGQVDAAVNDLASSSWTLQRLGLHNIQRSGELKLRYALSMATPKGSPLPSILNKLFNHMTEEQHRTLQAPWLGAQLQADSRWQQRALWIALSSFALLALTLYLLRINRRLRREVQQRRAMAQVISGNMQQYQALVEGLCAVSWEMELPAWNFRYVSPQAEQLLGFSSQDWLSPGFWRSRLHPDDAERVEQEVQQRTSAGLDHTLQYRLLDHHQQPVWVHEITTVIRSEHDNLRRGLLINISASRSADLARQASQARFAAIFQNCPDMLAVCRRRDGHILMVNPALEQRFGWSEREIIEKTPGQLNLWANPTTGTELFRQLKEHGHLQNFETRMLQRDGTPLEVLISISPLELPGNEQQIAVVIRDISELRRTERDMRLSQEMFAKAFHSSPDGLLLTRLKDGQILQANEGFERITGVSREHAKGSNTFVLRLWANPRDREKMLELLQQDGEVTDFEAPIQHIDGSQRTCQMSARPISIAGQPCMLTIARDISAQRLLEQELRQAATVFASTAEGVMITDAEQRITQVNHAFTRITGYSAAQALGQTPQLLASGKHDASFYQHMWQAIRDEGHWQGELWNRRQSGEIYPQWLNISAVYDQQQQLSHYVAVFSDITELKQAEQRLAFLAQHDPLTQLPNRLLLEQRMHEAIALNQQGQPGGAVLFLDLDRFKHINDSLGHPVGDRLLCAVAERLQQQLEPDDMLARLGGDEFILLLPRRRSAQDAERIGMKLLNSFNHPMQVDEHEFFLQASIGISLYPHDSSDCAELISHADAAMYRAKRQGRNRLAFYSKDLTERATRRVQLERQLHHALQEQAFELYYQAKIRLHDGSLCGAEALIRWHHPERGLVMPGDFIPLAEENGLILPISDWVLENACQQLALWHQQFGHFGPLAINLAGAQLEQQHLLAQISNLLDSYALPANQLELEISEGFIMRQPEEHLRLLQQLKQLGVRLALDDFGTGHSSLTYLKQLPLDTLKIDRAFLSNLPNDSHDVAITRAILALGHNLGLDVVAEGVETQQQEDFLRQEGCQLSQGYLISRPIPAQQFAEQFLRQNSTLGTGAKPSV</sequence>
<evidence type="ECO:0000256" key="2">
    <source>
        <dbReference type="ARBA" id="ARBA00004533"/>
    </source>
</evidence>
<keyword evidence="5" id="KW-0418">Kinase</keyword>
<dbReference type="InterPro" id="IPR001610">
    <property type="entry name" value="PAC"/>
</dbReference>
<evidence type="ECO:0000313" key="12">
    <source>
        <dbReference type="EMBL" id="SEL50295.1"/>
    </source>
</evidence>
<reference evidence="12 13" key="1">
    <citation type="submission" date="2016-10" db="EMBL/GenBank/DDBJ databases">
        <authorList>
            <person name="de Groot N.N."/>
        </authorList>
    </citation>
    <scope>NUCLEOTIDE SEQUENCE [LARGE SCALE GENOMIC DNA]</scope>
    <source>
        <strain evidence="12 13">JCM 19513</strain>
    </source>
</reference>
<dbReference type="Gene3D" id="3.20.20.450">
    <property type="entry name" value="EAL domain"/>
    <property type="match status" value="1"/>
</dbReference>
<dbReference type="CDD" id="cd01948">
    <property type="entry name" value="EAL"/>
    <property type="match status" value="1"/>
</dbReference>
<dbReference type="FunFam" id="3.20.20.450:FF:000001">
    <property type="entry name" value="Cyclic di-GMP phosphodiesterase yahA"/>
    <property type="match status" value="1"/>
</dbReference>
<dbReference type="Pfam" id="PF00497">
    <property type="entry name" value="SBP_bac_3"/>
    <property type="match status" value="1"/>
</dbReference>
<dbReference type="NCBIfam" id="TIGR00254">
    <property type="entry name" value="GGDEF"/>
    <property type="match status" value="1"/>
</dbReference>
<dbReference type="GO" id="GO:0071732">
    <property type="term" value="P:cellular response to nitric oxide"/>
    <property type="evidence" value="ECO:0007669"/>
    <property type="project" value="UniProtKB-ARBA"/>
</dbReference>
<evidence type="ECO:0000256" key="7">
    <source>
        <dbReference type="SAM" id="SignalP"/>
    </source>
</evidence>
<dbReference type="CDD" id="cd01007">
    <property type="entry name" value="PBP2_BvgS_HisK_like"/>
    <property type="match status" value="1"/>
</dbReference>
<feature type="domain" description="PAS" evidence="8">
    <location>
        <begin position="314"/>
        <end position="386"/>
    </location>
</feature>
<accession>A0A1H7QRP0</accession>
<dbReference type="PROSITE" id="PS50883">
    <property type="entry name" value="EAL"/>
    <property type="match status" value="1"/>
</dbReference>
<dbReference type="PROSITE" id="PS50113">
    <property type="entry name" value="PAC"/>
    <property type="match status" value="2"/>
</dbReference>
<organism evidence="12 13">
    <name type="scientific">Atopomonas hussainii</name>
    <dbReference type="NCBI Taxonomy" id="1429083"/>
    <lineage>
        <taxon>Bacteria</taxon>
        <taxon>Pseudomonadati</taxon>
        <taxon>Pseudomonadota</taxon>
        <taxon>Gammaproteobacteria</taxon>
        <taxon>Pseudomonadales</taxon>
        <taxon>Pseudomonadaceae</taxon>
        <taxon>Atopomonas</taxon>
    </lineage>
</organism>
<feature type="chain" id="PRO_5010194592" description="cyclic-guanylate-specific phosphodiesterase" evidence="7">
    <location>
        <begin position="24"/>
        <end position="1251"/>
    </location>
</feature>
<dbReference type="InterPro" id="IPR013656">
    <property type="entry name" value="PAS_4"/>
</dbReference>
<proteinExistence type="predicted"/>
<dbReference type="GO" id="GO:0006355">
    <property type="term" value="P:regulation of DNA-templated transcription"/>
    <property type="evidence" value="ECO:0007669"/>
    <property type="project" value="InterPro"/>
</dbReference>
<evidence type="ECO:0000256" key="1">
    <source>
        <dbReference type="ARBA" id="ARBA00001946"/>
    </source>
</evidence>
<dbReference type="InterPro" id="IPR029787">
    <property type="entry name" value="Nucleotide_cyclase"/>
</dbReference>
<dbReference type="Pfam" id="PF00563">
    <property type="entry name" value="EAL"/>
    <property type="match status" value="1"/>
</dbReference>
<dbReference type="CDD" id="cd01949">
    <property type="entry name" value="GGDEF"/>
    <property type="match status" value="1"/>
</dbReference>
<evidence type="ECO:0000256" key="4">
    <source>
        <dbReference type="ARBA" id="ARBA00022636"/>
    </source>
</evidence>
<dbReference type="InterPro" id="IPR001633">
    <property type="entry name" value="EAL_dom"/>
</dbReference>
<dbReference type="SMART" id="SM00052">
    <property type="entry name" value="EAL"/>
    <property type="match status" value="1"/>
</dbReference>
<dbReference type="RefSeq" id="WP_074869342.1">
    <property type="nucleotide sequence ID" value="NZ_FOAS01000013.1"/>
</dbReference>
<dbReference type="SMART" id="SM00267">
    <property type="entry name" value="GGDEF"/>
    <property type="match status" value="1"/>
</dbReference>
<dbReference type="Gene3D" id="3.30.450.20">
    <property type="entry name" value="PAS domain"/>
    <property type="match status" value="4"/>
</dbReference>
<name>A0A1H7QRP0_9GAMM</name>
<comment type="cofactor">
    <cofactor evidence="1">
        <name>Mg(2+)</name>
        <dbReference type="ChEBI" id="CHEBI:18420"/>
    </cofactor>
</comment>
<keyword evidence="7" id="KW-0732">Signal</keyword>
<dbReference type="Gene3D" id="3.30.70.270">
    <property type="match status" value="1"/>
</dbReference>
<comment type="catalytic activity">
    <reaction evidence="6">
        <text>3',3'-c-di-GMP + H2O = 5'-phosphoguanylyl(3'-&gt;5')guanosine + H(+)</text>
        <dbReference type="Rhea" id="RHEA:24902"/>
        <dbReference type="ChEBI" id="CHEBI:15377"/>
        <dbReference type="ChEBI" id="CHEBI:15378"/>
        <dbReference type="ChEBI" id="CHEBI:58754"/>
        <dbReference type="ChEBI" id="CHEBI:58805"/>
        <dbReference type="EC" id="3.1.4.52"/>
    </reaction>
    <physiologicalReaction direction="left-to-right" evidence="6">
        <dbReference type="Rhea" id="RHEA:24903"/>
    </physiologicalReaction>
</comment>
<dbReference type="GO" id="GO:0071111">
    <property type="term" value="F:cyclic-guanylate-specific phosphodiesterase activity"/>
    <property type="evidence" value="ECO:0007669"/>
    <property type="project" value="UniProtKB-EC"/>
</dbReference>
<keyword evidence="4" id="KW-0973">c-di-GMP</keyword>
<feature type="domain" description="PAC" evidence="9">
    <location>
        <begin position="514"/>
        <end position="565"/>
    </location>
</feature>
<dbReference type="InterPro" id="IPR052155">
    <property type="entry name" value="Biofilm_reg_signaling"/>
</dbReference>
<keyword evidence="5" id="KW-0808">Transferase</keyword>
<dbReference type="SUPFAM" id="SSF55785">
    <property type="entry name" value="PYP-like sensor domain (PAS domain)"/>
    <property type="match status" value="4"/>
</dbReference>
<feature type="signal peptide" evidence="7">
    <location>
        <begin position="1"/>
        <end position="23"/>
    </location>
</feature>
<evidence type="ECO:0000259" key="9">
    <source>
        <dbReference type="PROSITE" id="PS50113"/>
    </source>
</evidence>
<dbReference type="Pfam" id="PF08447">
    <property type="entry name" value="PAS_3"/>
    <property type="match status" value="1"/>
</dbReference>
<feature type="domain" description="GGDEF" evidence="11">
    <location>
        <begin position="844"/>
        <end position="977"/>
    </location>
</feature>
<dbReference type="STRING" id="1429083.GCA_001885685_00837"/>
<dbReference type="Proteomes" id="UP000185766">
    <property type="component" value="Unassembled WGS sequence"/>
</dbReference>
<feature type="domain" description="PAS" evidence="8">
    <location>
        <begin position="566"/>
        <end position="635"/>
    </location>
</feature>
<dbReference type="PANTHER" id="PTHR44757">
    <property type="entry name" value="DIGUANYLATE CYCLASE DGCP"/>
    <property type="match status" value="1"/>
</dbReference>
<evidence type="ECO:0000256" key="6">
    <source>
        <dbReference type="ARBA" id="ARBA00051114"/>
    </source>
</evidence>
<evidence type="ECO:0000256" key="5">
    <source>
        <dbReference type="ARBA" id="ARBA00022777"/>
    </source>
</evidence>
<dbReference type="PROSITE" id="PS50887">
    <property type="entry name" value="GGDEF"/>
    <property type="match status" value="1"/>
</dbReference>
<dbReference type="InterPro" id="IPR035919">
    <property type="entry name" value="EAL_sf"/>
</dbReference>
<keyword evidence="13" id="KW-1185">Reference proteome</keyword>
<dbReference type="Gene3D" id="3.40.190.10">
    <property type="entry name" value="Periplasmic binding protein-like II"/>
    <property type="match status" value="2"/>
</dbReference>
<evidence type="ECO:0000313" key="13">
    <source>
        <dbReference type="Proteomes" id="UP000185766"/>
    </source>
</evidence>
<dbReference type="SMART" id="SM00062">
    <property type="entry name" value="PBPb"/>
    <property type="match status" value="1"/>
</dbReference>
<comment type="subcellular location">
    <subcellularLocation>
        <location evidence="2">Cell inner membrane</location>
    </subcellularLocation>
</comment>
<evidence type="ECO:0000259" key="10">
    <source>
        <dbReference type="PROSITE" id="PS50883"/>
    </source>
</evidence>
<dbReference type="CDD" id="cd00130">
    <property type="entry name" value="PAS"/>
    <property type="match status" value="4"/>
</dbReference>
<dbReference type="EMBL" id="FOAS01000013">
    <property type="protein sequence ID" value="SEL50295.1"/>
    <property type="molecule type" value="Genomic_DNA"/>
</dbReference>
<dbReference type="PROSITE" id="PS50112">
    <property type="entry name" value="PAS"/>
    <property type="match status" value="4"/>
</dbReference>
<dbReference type="InterPro" id="IPR043128">
    <property type="entry name" value="Rev_trsase/Diguanyl_cyclase"/>
</dbReference>
<dbReference type="InterPro" id="IPR000700">
    <property type="entry name" value="PAS-assoc_C"/>
</dbReference>
<feature type="domain" description="PAS" evidence="8">
    <location>
        <begin position="462"/>
        <end position="487"/>
    </location>
</feature>
<dbReference type="InterPro" id="IPR000160">
    <property type="entry name" value="GGDEF_dom"/>
</dbReference>
<dbReference type="Pfam" id="PF13426">
    <property type="entry name" value="PAS_9"/>
    <property type="match status" value="1"/>
</dbReference>
<evidence type="ECO:0000259" key="11">
    <source>
        <dbReference type="PROSITE" id="PS50887"/>
    </source>
</evidence>
<dbReference type="InterPro" id="IPR000014">
    <property type="entry name" value="PAS"/>
</dbReference>
<evidence type="ECO:0000259" key="8">
    <source>
        <dbReference type="PROSITE" id="PS50112"/>
    </source>
</evidence>
<feature type="domain" description="PAS" evidence="8">
    <location>
        <begin position="684"/>
        <end position="733"/>
    </location>
</feature>
<protein>
    <recommendedName>
        <fullName evidence="3">cyclic-guanylate-specific phosphodiesterase</fullName>
        <ecNumber evidence="3">3.1.4.52</ecNumber>
    </recommendedName>
</protein>
<dbReference type="InterPro" id="IPR013767">
    <property type="entry name" value="PAS_fold"/>
</dbReference>